<protein>
    <submittedName>
        <fullName evidence="3">Shikimate 5-dehydrogenase</fullName>
    </submittedName>
</protein>
<gene>
    <name evidence="3" type="ORF">EYW49_10375</name>
</gene>
<dbReference type="RefSeq" id="WP_131309292.1">
    <property type="nucleotide sequence ID" value="NZ_SJFN01000013.1"/>
</dbReference>
<dbReference type="CDD" id="cd01065">
    <property type="entry name" value="NAD_bind_Shikimate_DH"/>
    <property type="match status" value="1"/>
</dbReference>
<dbReference type="InterPro" id="IPR046346">
    <property type="entry name" value="Aminoacid_DH-like_N_sf"/>
</dbReference>
<dbReference type="AlphaFoldDB" id="A0A4V2KTP8"/>
<dbReference type="Proteomes" id="UP000292781">
    <property type="component" value="Unassembled WGS sequence"/>
</dbReference>
<dbReference type="GO" id="GO:0004764">
    <property type="term" value="F:shikimate 3-dehydrogenase (NADP+) activity"/>
    <property type="evidence" value="ECO:0007669"/>
    <property type="project" value="InterPro"/>
</dbReference>
<evidence type="ECO:0000313" key="3">
    <source>
        <dbReference type="EMBL" id="TBW38005.1"/>
    </source>
</evidence>
<comment type="caution">
    <text evidence="3">The sequence shown here is derived from an EMBL/GenBank/DDBJ whole genome shotgun (WGS) entry which is preliminary data.</text>
</comment>
<dbReference type="InterPro" id="IPR036291">
    <property type="entry name" value="NAD(P)-bd_dom_sf"/>
</dbReference>
<dbReference type="GO" id="GO:0019632">
    <property type="term" value="P:shikimate metabolic process"/>
    <property type="evidence" value="ECO:0007669"/>
    <property type="project" value="TreeGrafter"/>
</dbReference>
<organism evidence="3 4">
    <name type="scientific">Siculibacillus lacustris</name>
    <dbReference type="NCBI Taxonomy" id="1549641"/>
    <lineage>
        <taxon>Bacteria</taxon>
        <taxon>Pseudomonadati</taxon>
        <taxon>Pseudomonadota</taxon>
        <taxon>Alphaproteobacteria</taxon>
        <taxon>Hyphomicrobiales</taxon>
        <taxon>Ancalomicrobiaceae</taxon>
        <taxon>Siculibacillus</taxon>
    </lineage>
</organism>
<evidence type="ECO:0000313" key="4">
    <source>
        <dbReference type="Proteomes" id="UP000292781"/>
    </source>
</evidence>
<keyword evidence="4" id="KW-1185">Reference proteome</keyword>
<dbReference type="GO" id="GO:0005829">
    <property type="term" value="C:cytosol"/>
    <property type="evidence" value="ECO:0007669"/>
    <property type="project" value="TreeGrafter"/>
</dbReference>
<dbReference type="SUPFAM" id="SSF51735">
    <property type="entry name" value="NAD(P)-binding Rossmann-fold domains"/>
    <property type="match status" value="1"/>
</dbReference>
<dbReference type="OrthoDB" id="9792692at2"/>
<name>A0A4V2KTP8_9HYPH</name>
<dbReference type="PANTHER" id="PTHR21089">
    <property type="entry name" value="SHIKIMATE DEHYDROGENASE"/>
    <property type="match status" value="1"/>
</dbReference>
<keyword evidence="1" id="KW-0560">Oxidoreductase</keyword>
<feature type="domain" description="Shikimate dehydrogenase substrate binding N-terminal" evidence="2">
    <location>
        <begin position="25"/>
        <end position="93"/>
    </location>
</feature>
<dbReference type="NCBIfam" id="NF009202">
    <property type="entry name" value="PRK12550.1"/>
    <property type="match status" value="1"/>
</dbReference>
<dbReference type="Pfam" id="PF08501">
    <property type="entry name" value="Shikimate_dh_N"/>
    <property type="match status" value="1"/>
</dbReference>
<dbReference type="SUPFAM" id="SSF53223">
    <property type="entry name" value="Aminoacid dehydrogenase-like, N-terminal domain"/>
    <property type="match status" value="1"/>
</dbReference>
<dbReference type="GO" id="GO:0050661">
    <property type="term" value="F:NADP binding"/>
    <property type="evidence" value="ECO:0007669"/>
    <property type="project" value="TreeGrafter"/>
</dbReference>
<dbReference type="GO" id="GO:0009423">
    <property type="term" value="P:chorismate biosynthetic process"/>
    <property type="evidence" value="ECO:0007669"/>
    <property type="project" value="TreeGrafter"/>
</dbReference>
<dbReference type="Gene3D" id="3.40.50.720">
    <property type="entry name" value="NAD(P)-binding Rossmann-like Domain"/>
    <property type="match status" value="1"/>
</dbReference>
<evidence type="ECO:0000259" key="2">
    <source>
        <dbReference type="Pfam" id="PF08501"/>
    </source>
</evidence>
<reference evidence="3 4" key="1">
    <citation type="submission" date="2019-02" db="EMBL/GenBank/DDBJ databases">
        <title>Siculibacillus lacustris gen. nov., sp. nov., a new rosette-forming bacterium isolated from a freshwater crater lake (Lake St. Ana, Romania).</title>
        <authorList>
            <person name="Felfoldi T."/>
            <person name="Marton Z."/>
            <person name="Szabo A."/>
            <person name="Mentes A."/>
            <person name="Boka K."/>
            <person name="Marialigeti K."/>
            <person name="Mathe I."/>
            <person name="Koncz M."/>
            <person name="Schumann P."/>
            <person name="Toth E."/>
        </authorList>
    </citation>
    <scope>NUCLEOTIDE SEQUENCE [LARGE SCALE GENOMIC DNA]</scope>
    <source>
        <strain evidence="3 4">SA-279</strain>
    </source>
</reference>
<sequence>MTLRIDRETRLCLSISARPSNFGTRFHNYLYEELGLNYVYKAFAITDLAGAVAGIRAFGIRGAGVSMPFKEAVIAFADELRPSAAAIGAVNTLVNDGGRLTAHNTDYIAVARLVVDHGVPPATPVVLRGSGGMAKAVAAALCDAGFRSGTVVARNEDAGRALAARCGWEWSPTLAPKPGEAMLVNVTPIGMAGGPDADELAFPAEAIGTATVVFDVVALPSETPMIRVARSLGRPVITGAEVIALQAVEQFELYTGRRPAADQIARAAAFARA</sequence>
<dbReference type="PANTHER" id="PTHR21089:SF9">
    <property type="entry name" value="SHIKIMATE DEHYDROGENASE-LIKE PROTEIN HI_0607"/>
    <property type="match status" value="1"/>
</dbReference>
<dbReference type="InterPro" id="IPR022893">
    <property type="entry name" value="Shikimate_DH_fam"/>
</dbReference>
<dbReference type="Gene3D" id="3.40.50.10860">
    <property type="entry name" value="Leucine Dehydrogenase, chain A, domain 1"/>
    <property type="match status" value="1"/>
</dbReference>
<dbReference type="EMBL" id="SJFN01000013">
    <property type="protein sequence ID" value="TBW38005.1"/>
    <property type="molecule type" value="Genomic_DNA"/>
</dbReference>
<accession>A0A4V2KTP8</accession>
<proteinExistence type="predicted"/>
<evidence type="ECO:0000256" key="1">
    <source>
        <dbReference type="ARBA" id="ARBA00023002"/>
    </source>
</evidence>
<dbReference type="InterPro" id="IPR013708">
    <property type="entry name" value="Shikimate_DH-bd_N"/>
</dbReference>